<evidence type="ECO:0000259" key="7">
    <source>
        <dbReference type="Pfam" id="PF02770"/>
    </source>
</evidence>
<proteinExistence type="inferred from homology"/>
<dbReference type="Proteomes" id="UP000827549">
    <property type="component" value="Chromosome 4"/>
</dbReference>
<evidence type="ECO:0000259" key="8">
    <source>
        <dbReference type="Pfam" id="PF02771"/>
    </source>
</evidence>
<evidence type="ECO:0000313" key="9">
    <source>
        <dbReference type="EMBL" id="WOO83130.1"/>
    </source>
</evidence>
<dbReference type="AlphaFoldDB" id="A0AAF1BM74"/>
<dbReference type="GeneID" id="87809833"/>
<dbReference type="InterPro" id="IPR009100">
    <property type="entry name" value="AcylCoA_DH/oxidase_NM_dom_sf"/>
</dbReference>
<dbReference type="InterPro" id="IPR046373">
    <property type="entry name" value="Acyl-CoA_Oxase/DH_mid-dom_sf"/>
</dbReference>
<accession>A0AAF1BM74</accession>
<dbReference type="Pfam" id="PF02770">
    <property type="entry name" value="Acyl-CoA_dh_M"/>
    <property type="match status" value="1"/>
</dbReference>
<reference evidence="9" key="1">
    <citation type="submission" date="2023-10" db="EMBL/GenBank/DDBJ databases">
        <authorList>
            <person name="Noh H."/>
        </authorList>
    </citation>
    <scope>NUCLEOTIDE SEQUENCE</scope>
    <source>
        <strain evidence="9">DUCC4014</strain>
    </source>
</reference>
<feature type="domain" description="Acyl-CoA oxidase/dehydrogenase middle" evidence="7">
    <location>
        <begin position="154"/>
        <end position="255"/>
    </location>
</feature>
<keyword evidence="10" id="KW-1185">Reference proteome</keyword>
<dbReference type="InterPro" id="IPR006091">
    <property type="entry name" value="Acyl-CoA_Oxase/DH_mid-dom"/>
</dbReference>
<gene>
    <name evidence="9" type="primary">fadE12</name>
    <name evidence="9" type="ORF">LOC62_04G006611</name>
</gene>
<dbReference type="Pfam" id="PF00441">
    <property type="entry name" value="Acyl-CoA_dh_1"/>
    <property type="match status" value="1"/>
</dbReference>
<comment type="similarity">
    <text evidence="2 5">Belongs to the acyl-CoA dehydrogenase family.</text>
</comment>
<evidence type="ECO:0000256" key="2">
    <source>
        <dbReference type="ARBA" id="ARBA00009347"/>
    </source>
</evidence>
<dbReference type="InterPro" id="IPR037069">
    <property type="entry name" value="AcylCoA_DH/ox_N_sf"/>
</dbReference>
<evidence type="ECO:0000256" key="1">
    <source>
        <dbReference type="ARBA" id="ARBA00001974"/>
    </source>
</evidence>
<dbReference type="GO" id="GO:0003995">
    <property type="term" value="F:acyl-CoA dehydrogenase activity"/>
    <property type="evidence" value="ECO:0007669"/>
    <property type="project" value="TreeGrafter"/>
</dbReference>
<feature type="domain" description="Acyl-CoA dehydrogenase/oxidase C-terminal" evidence="6">
    <location>
        <begin position="271"/>
        <end position="428"/>
    </location>
</feature>
<dbReference type="PANTHER" id="PTHR43884">
    <property type="entry name" value="ACYL-COA DEHYDROGENASE"/>
    <property type="match status" value="1"/>
</dbReference>
<dbReference type="InterPro" id="IPR013786">
    <property type="entry name" value="AcylCoA_DH/ox_N"/>
</dbReference>
<protein>
    <submittedName>
        <fullName evidence="9">Acyl-CoA dehydrogenase fadE12</fullName>
    </submittedName>
</protein>
<dbReference type="GO" id="GO:0050660">
    <property type="term" value="F:flavin adenine dinucleotide binding"/>
    <property type="evidence" value="ECO:0007669"/>
    <property type="project" value="InterPro"/>
</dbReference>
<keyword evidence="5" id="KW-0560">Oxidoreductase</keyword>
<dbReference type="PANTHER" id="PTHR43884:SF12">
    <property type="entry name" value="ISOVALERYL-COA DEHYDROGENASE, MITOCHONDRIAL-RELATED"/>
    <property type="match status" value="1"/>
</dbReference>
<dbReference type="InterPro" id="IPR036250">
    <property type="entry name" value="AcylCo_DH-like_C"/>
</dbReference>
<dbReference type="FunFam" id="1.20.140.10:FF:000012">
    <property type="entry name" value="Acyl-CoA dehydrogenase fadE12"/>
    <property type="match status" value="1"/>
</dbReference>
<dbReference type="RefSeq" id="XP_062629162.1">
    <property type="nucleotide sequence ID" value="XM_062773178.1"/>
</dbReference>
<evidence type="ECO:0000256" key="5">
    <source>
        <dbReference type="RuleBase" id="RU362125"/>
    </source>
</evidence>
<organism evidence="9 10">
    <name type="scientific">Vanrija pseudolonga</name>
    <dbReference type="NCBI Taxonomy" id="143232"/>
    <lineage>
        <taxon>Eukaryota</taxon>
        <taxon>Fungi</taxon>
        <taxon>Dikarya</taxon>
        <taxon>Basidiomycota</taxon>
        <taxon>Agaricomycotina</taxon>
        <taxon>Tremellomycetes</taxon>
        <taxon>Trichosporonales</taxon>
        <taxon>Trichosporonaceae</taxon>
        <taxon>Vanrija</taxon>
    </lineage>
</organism>
<sequence length="434" mass="46854">MPALPALRLARRPTLAAVRLAATRAQSTSIMDTSFLNESQLAVRDAVAKVCEPFDNAWWRDREATKADPKEFHKAFADSGFLGIALPERFGGSGLGLQEAAIMMQTITESGAGFPGAQATHGNIYATQPLGIFGTDAQREKFIPKIVSGEWRTCFGVTEPNTGLNTLSLKTTATRNADGTWTVKGQKIWITAAQTAKVMMLLARTTPLEEVKKKSEGLTLFVIPLDKSEGNGLSMRRIHKMGGNAVDSNEVWFDNYVIPADSVVGGDENIGKGFKMILHGMNAERVLVGAEALGIGYVALQKAADYAGEREVFGRKIGQNQGIAHPLADAYLQLYAATAATYHAARLYDASQTDKSISQNAVGVAANAAKALAAEAGYNAAQRAILAHGGMGFAVEYDVERWLRESFVPRIAPVSREMILNYVAERVLKLPKSY</sequence>
<dbReference type="CDD" id="cd00567">
    <property type="entry name" value="ACAD"/>
    <property type="match status" value="1"/>
</dbReference>
<dbReference type="Gene3D" id="2.40.110.10">
    <property type="entry name" value="Butyryl-CoA Dehydrogenase, subunit A, domain 2"/>
    <property type="match status" value="1"/>
</dbReference>
<evidence type="ECO:0000256" key="3">
    <source>
        <dbReference type="ARBA" id="ARBA00022630"/>
    </source>
</evidence>
<dbReference type="Gene3D" id="1.20.140.10">
    <property type="entry name" value="Butyryl-CoA Dehydrogenase, subunit A, domain 3"/>
    <property type="match status" value="1"/>
</dbReference>
<dbReference type="Gene3D" id="1.10.540.10">
    <property type="entry name" value="Acyl-CoA dehydrogenase/oxidase, N-terminal domain"/>
    <property type="match status" value="1"/>
</dbReference>
<dbReference type="EMBL" id="CP086717">
    <property type="protein sequence ID" value="WOO83130.1"/>
    <property type="molecule type" value="Genomic_DNA"/>
</dbReference>
<dbReference type="SUPFAM" id="SSF47203">
    <property type="entry name" value="Acyl-CoA dehydrogenase C-terminal domain-like"/>
    <property type="match status" value="1"/>
</dbReference>
<evidence type="ECO:0000256" key="4">
    <source>
        <dbReference type="ARBA" id="ARBA00022827"/>
    </source>
</evidence>
<evidence type="ECO:0000313" key="10">
    <source>
        <dbReference type="Proteomes" id="UP000827549"/>
    </source>
</evidence>
<evidence type="ECO:0000259" key="6">
    <source>
        <dbReference type="Pfam" id="PF00441"/>
    </source>
</evidence>
<dbReference type="InterPro" id="IPR009075">
    <property type="entry name" value="AcylCo_DH/oxidase_C"/>
</dbReference>
<dbReference type="SUPFAM" id="SSF56645">
    <property type="entry name" value="Acyl-CoA dehydrogenase NM domain-like"/>
    <property type="match status" value="1"/>
</dbReference>
<feature type="domain" description="Acyl-CoA dehydrogenase/oxidase N-terminal" evidence="8">
    <location>
        <begin position="40"/>
        <end position="150"/>
    </location>
</feature>
<comment type="cofactor">
    <cofactor evidence="1 5">
        <name>FAD</name>
        <dbReference type="ChEBI" id="CHEBI:57692"/>
    </cofactor>
</comment>
<dbReference type="PIRSF" id="PIRSF016578">
    <property type="entry name" value="HsaA"/>
    <property type="match status" value="1"/>
</dbReference>
<keyword evidence="4 5" id="KW-0274">FAD</keyword>
<keyword evidence="3 5" id="KW-0285">Flavoprotein</keyword>
<dbReference type="Pfam" id="PF02771">
    <property type="entry name" value="Acyl-CoA_dh_N"/>
    <property type="match status" value="1"/>
</dbReference>
<name>A0AAF1BM74_9TREE</name>